<dbReference type="RefSeq" id="WP_111241755.1">
    <property type="nucleotide sequence ID" value="NZ_AP023358.1"/>
</dbReference>
<keyword evidence="3" id="KW-1003">Cell membrane</keyword>
<feature type="transmembrane region" description="Helical" evidence="7">
    <location>
        <begin position="134"/>
        <end position="161"/>
    </location>
</feature>
<dbReference type="InterPro" id="IPR000515">
    <property type="entry name" value="MetI-like"/>
</dbReference>
<keyword evidence="6 7" id="KW-0472">Membrane</keyword>
<dbReference type="Proteomes" id="UP000248627">
    <property type="component" value="Unassembled WGS sequence"/>
</dbReference>
<dbReference type="PANTHER" id="PTHR43163">
    <property type="entry name" value="DIPEPTIDE TRANSPORT SYSTEM PERMEASE PROTEIN DPPB-RELATED"/>
    <property type="match status" value="1"/>
</dbReference>
<proteinExistence type="inferred from homology"/>
<dbReference type="PANTHER" id="PTHR43163:SF6">
    <property type="entry name" value="DIPEPTIDE TRANSPORT SYSTEM PERMEASE PROTEIN DPPB-RELATED"/>
    <property type="match status" value="1"/>
</dbReference>
<organism evidence="8 9">
    <name type="scientific">Micromonospora endophytica</name>
    <dbReference type="NCBI Taxonomy" id="515350"/>
    <lineage>
        <taxon>Bacteria</taxon>
        <taxon>Bacillati</taxon>
        <taxon>Actinomycetota</taxon>
        <taxon>Actinomycetes</taxon>
        <taxon>Micromonosporales</taxon>
        <taxon>Micromonosporaceae</taxon>
        <taxon>Micromonospora</taxon>
    </lineage>
</organism>
<feature type="transmembrane region" description="Helical" evidence="7">
    <location>
        <begin position="281"/>
        <end position="307"/>
    </location>
</feature>
<keyword evidence="5 7" id="KW-1133">Transmembrane helix</keyword>
<dbReference type="AlphaFoldDB" id="A0A2W2DK50"/>
<dbReference type="InterPro" id="IPR035906">
    <property type="entry name" value="MetI-like_sf"/>
</dbReference>
<evidence type="ECO:0000256" key="3">
    <source>
        <dbReference type="ARBA" id="ARBA00022475"/>
    </source>
</evidence>
<evidence type="ECO:0000256" key="2">
    <source>
        <dbReference type="ARBA" id="ARBA00022448"/>
    </source>
</evidence>
<dbReference type="Pfam" id="PF19300">
    <property type="entry name" value="BPD_transp_1_N"/>
    <property type="match status" value="1"/>
</dbReference>
<dbReference type="InterPro" id="IPR045621">
    <property type="entry name" value="BPD_transp_1_N"/>
</dbReference>
<dbReference type="SUPFAM" id="SSF161098">
    <property type="entry name" value="MetI-like"/>
    <property type="match status" value="1"/>
</dbReference>
<feature type="transmembrane region" description="Helical" evidence="7">
    <location>
        <begin position="181"/>
        <end position="200"/>
    </location>
</feature>
<dbReference type="GO" id="GO:0005886">
    <property type="term" value="C:plasma membrane"/>
    <property type="evidence" value="ECO:0007669"/>
    <property type="project" value="UniProtKB-SubCell"/>
</dbReference>
<feature type="transmembrane region" description="Helical" evidence="7">
    <location>
        <begin position="234"/>
        <end position="261"/>
    </location>
</feature>
<evidence type="ECO:0000313" key="9">
    <source>
        <dbReference type="Proteomes" id="UP000248627"/>
    </source>
</evidence>
<keyword evidence="4 7" id="KW-0812">Transmembrane</keyword>
<dbReference type="Gene3D" id="1.10.3720.10">
    <property type="entry name" value="MetI-like"/>
    <property type="match status" value="1"/>
</dbReference>
<keyword evidence="2 7" id="KW-0813">Transport</keyword>
<dbReference type="OrthoDB" id="9809425at2"/>
<sequence>MLSYIGKRLLTLLPTVLVPVIVVFVIIRLAPGDPAAQILGDQATPEQVADLRRQLGLDASLLAQFGAFLKRLVTLDLGESLFLHAPVRDLIPGYAAVTLEIGLLSLVLSIGLGMAVGMLAAFRRGHWDGRIGSGIGIVGISVPQFWIGLLLVVLLAVQLPLFPVSGYRPWSEGVGPHLQSIFLPALTLALAQLGIVSRLVSSSISDVLNEPFVTTARSLGVRPRRIRVRHVMRVVSVEILTVVGLLLATVLSGSVVVENIFGIPGMGRLLFDAVGRRDYDVIQGVVLFVGLFIIVVNLVVDLLYAVVDPRVRYGKGAP</sequence>
<evidence type="ECO:0000256" key="6">
    <source>
        <dbReference type="ARBA" id="ARBA00023136"/>
    </source>
</evidence>
<dbReference type="EMBL" id="POTX01000013">
    <property type="protein sequence ID" value="PZG00128.1"/>
    <property type="molecule type" value="Genomic_DNA"/>
</dbReference>
<feature type="transmembrane region" description="Helical" evidence="7">
    <location>
        <begin position="101"/>
        <end position="122"/>
    </location>
</feature>
<feature type="transmembrane region" description="Helical" evidence="7">
    <location>
        <begin position="12"/>
        <end position="30"/>
    </location>
</feature>
<comment type="similarity">
    <text evidence="7">Belongs to the binding-protein-dependent transport system permease family.</text>
</comment>
<evidence type="ECO:0000256" key="4">
    <source>
        <dbReference type="ARBA" id="ARBA00022692"/>
    </source>
</evidence>
<reference evidence="8 9" key="1">
    <citation type="submission" date="2018-01" db="EMBL/GenBank/DDBJ databases">
        <title>Draft genome sequence of Jishengella endophytica.</title>
        <authorList>
            <person name="Sahin N."/>
            <person name="Ay H."/>
            <person name="Saygin H."/>
        </authorList>
    </citation>
    <scope>NUCLEOTIDE SEQUENCE [LARGE SCALE GENOMIC DNA]</scope>
    <source>
        <strain evidence="8 9">DSM 45430</strain>
    </source>
</reference>
<dbReference type="PROSITE" id="PS50928">
    <property type="entry name" value="ABC_TM1"/>
    <property type="match status" value="1"/>
</dbReference>
<dbReference type="GO" id="GO:0055085">
    <property type="term" value="P:transmembrane transport"/>
    <property type="evidence" value="ECO:0007669"/>
    <property type="project" value="InterPro"/>
</dbReference>
<name>A0A2W2DK50_9ACTN</name>
<evidence type="ECO:0000256" key="7">
    <source>
        <dbReference type="RuleBase" id="RU363032"/>
    </source>
</evidence>
<dbReference type="CDD" id="cd06261">
    <property type="entry name" value="TM_PBP2"/>
    <property type="match status" value="1"/>
</dbReference>
<keyword evidence="9" id="KW-1185">Reference proteome</keyword>
<comment type="subcellular location">
    <subcellularLocation>
        <location evidence="1 7">Cell membrane</location>
        <topology evidence="1 7">Multi-pass membrane protein</topology>
    </subcellularLocation>
</comment>
<evidence type="ECO:0000256" key="1">
    <source>
        <dbReference type="ARBA" id="ARBA00004651"/>
    </source>
</evidence>
<protein>
    <submittedName>
        <fullName evidence="8">Peptide ABC transporter</fullName>
    </submittedName>
</protein>
<accession>A0A2W2DK50</accession>
<evidence type="ECO:0000256" key="5">
    <source>
        <dbReference type="ARBA" id="ARBA00022989"/>
    </source>
</evidence>
<gene>
    <name evidence="8" type="ORF">C1I93_03525</name>
</gene>
<comment type="caution">
    <text evidence="8">The sequence shown here is derived from an EMBL/GenBank/DDBJ whole genome shotgun (WGS) entry which is preliminary data.</text>
</comment>
<dbReference type="Pfam" id="PF00528">
    <property type="entry name" value="BPD_transp_1"/>
    <property type="match status" value="1"/>
</dbReference>
<evidence type="ECO:0000313" key="8">
    <source>
        <dbReference type="EMBL" id="PZG00128.1"/>
    </source>
</evidence>